<protein>
    <recommendedName>
        <fullName evidence="8">Putative NAD(P)H nitroreductase</fullName>
        <ecNumber evidence="8">1.-.-.-</ecNumber>
    </recommendedName>
</protein>
<dbReference type="EMBL" id="JABSNM010000002">
    <property type="protein sequence ID" value="NRT54985.1"/>
    <property type="molecule type" value="Genomic_DNA"/>
</dbReference>
<keyword evidence="3 8" id="KW-0285">Flavoprotein</keyword>
<dbReference type="InterPro" id="IPR000415">
    <property type="entry name" value="Nitroreductase-like"/>
</dbReference>
<evidence type="ECO:0000256" key="7">
    <source>
        <dbReference type="ARBA" id="ARBA00023027"/>
    </source>
</evidence>
<evidence type="ECO:0000256" key="2">
    <source>
        <dbReference type="ARBA" id="ARBA00007118"/>
    </source>
</evidence>
<evidence type="ECO:0000256" key="6">
    <source>
        <dbReference type="ARBA" id="ARBA00023002"/>
    </source>
</evidence>
<evidence type="ECO:0000256" key="4">
    <source>
        <dbReference type="ARBA" id="ARBA00022643"/>
    </source>
</evidence>
<dbReference type="PANTHER" id="PTHR43821">
    <property type="entry name" value="NAD(P)H NITROREDUCTASE YDJA-RELATED"/>
    <property type="match status" value="1"/>
</dbReference>
<evidence type="ECO:0000259" key="9">
    <source>
        <dbReference type="Pfam" id="PF00881"/>
    </source>
</evidence>
<evidence type="ECO:0000256" key="5">
    <source>
        <dbReference type="ARBA" id="ARBA00022857"/>
    </source>
</evidence>
<dbReference type="PANTHER" id="PTHR43821:SF1">
    <property type="entry name" value="NAD(P)H NITROREDUCTASE YDJA-RELATED"/>
    <property type="match status" value="1"/>
</dbReference>
<proteinExistence type="inferred from homology"/>
<dbReference type="InterPro" id="IPR029479">
    <property type="entry name" value="Nitroreductase"/>
</dbReference>
<dbReference type="Proteomes" id="UP001516061">
    <property type="component" value="Unassembled WGS sequence"/>
</dbReference>
<dbReference type="Gene3D" id="3.40.109.10">
    <property type="entry name" value="NADH Oxidase"/>
    <property type="match status" value="1"/>
</dbReference>
<dbReference type="PIRSF" id="PIRSF000232">
    <property type="entry name" value="YdjA"/>
    <property type="match status" value="1"/>
</dbReference>
<comment type="similarity">
    <text evidence="2 8">Belongs to the nitroreductase family.</text>
</comment>
<keyword evidence="7 8" id="KW-0520">NAD</keyword>
<dbReference type="InterPro" id="IPR026021">
    <property type="entry name" value="YdjA-like"/>
</dbReference>
<keyword evidence="11" id="KW-1185">Reference proteome</keyword>
<evidence type="ECO:0000256" key="8">
    <source>
        <dbReference type="PIRNR" id="PIRNR000232"/>
    </source>
</evidence>
<keyword evidence="4 8" id="KW-0288">FMN</keyword>
<name>A0ABX2FYX3_9BURK</name>
<dbReference type="Pfam" id="PF00881">
    <property type="entry name" value="Nitroreductase"/>
    <property type="match status" value="1"/>
</dbReference>
<evidence type="ECO:0000256" key="3">
    <source>
        <dbReference type="ARBA" id="ARBA00022630"/>
    </source>
</evidence>
<dbReference type="InterPro" id="IPR052530">
    <property type="entry name" value="NAD(P)H_nitroreductase"/>
</dbReference>
<keyword evidence="5 8" id="KW-0521">NADP</keyword>
<dbReference type="SUPFAM" id="SSF55469">
    <property type="entry name" value="FMN-dependent nitroreductase-like"/>
    <property type="match status" value="1"/>
</dbReference>
<dbReference type="EC" id="1.-.-.-" evidence="8"/>
<gene>
    <name evidence="10" type="ORF">HNQ01_000695</name>
</gene>
<reference evidence="10 11" key="1">
    <citation type="submission" date="2020-05" db="EMBL/GenBank/DDBJ databases">
        <title>Genomic Encyclopedia of Type Strains, Phase IV (KMG-V): Genome sequencing to study the core and pangenomes of soil and plant-associated prokaryotes.</title>
        <authorList>
            <person name="Whitman W."/>
        </authorList>
    </citation>
    <scope>NUCLEOTIDE SEQUENCE [LARGE SCALE GENOMIC DNA]</scope>
    <source>
        <strain evidence="10 11">C29</strain>
    </source>
</reference>
<evidence type="ECO:0000256" key="1">
    <source>
        <dbReference type="ARBA" id="ARBA00001917"/>
    </source>
</evidence>
<organism evidence="10 11">
    <name type="scientific">Sphaerotilus uruguayifluvii</name>
    <dbReference type="NCBI Taxonomy" id="2735897"/>
    <lineage>
        <taxon>Bacteria</taxon>
        <taxon>Pseudomonadati</taxon>
        <taxon>Pseudomonadota</taxon>
        <taxon>Betaproteobacteria</taxon>
        <taxon>Burkholderiales</taxon>
        <taxon>Sphaerotilaceae</taxon>
        <taxon>Sphaerotilus</taxon>
    </lineage>
</organism>
<accession>A0ABX2FYX3</accession>
<comment type="caution">
    <text evidence="10">The sequence shown here is derived from an EMBL/GenBank/DDBJ whole genome shotgun (WGS) entry which is preliminary data.</text>
</comment>
<feature type="domain" description="Nitroreductase" evidence="9">
    <location>
        <begin position="28"/>
        <end position="175"/>
    </location>
</feature>
<evidence type="ECO:0000313" key="10">
    <source>
        <dbReference type="EMBL" id="NRT54985.1"/>
    </source>
</evidence>
<sequence length="196" mass="21663">MDDDALPLIEICDELIRTRQHIGPKHLAEPGPDDATLDALFCAAAAAPDHHQLRPWRFLVLGEAARQRLSEVFVEALRQRDPQALPDQLEDARVKAFRGPVLILAIVDLRTDDPEVPAFERVFSLGCAVQNLMLAARARGFGSGLSSGRALHTALMRETFGLVEGEQAVCFISLGTPRRSRPVRQRPAVAEFVQRI</sequence>
<evidence type="ECO:0000313" key="11">
    <source>
        <dbReference type="Proteomes" id="UP001516061"/>
    </source>
</evidence>
<dbReference type="RefSeq" id="WP_173803924.1">
    <property type="nucleotide sequence ID" value="NZ_JABSNM010000002.1"/>
</dbReference>
<dbReference type="CDD" id="cd02135">
    <property type="entry name" value="YdjA-like"/>
    <property type="match status" value="1"/>
</dbReference>
<comment type="cofactor">
    <cofactor evidence="1 8">
        <name>FMN</name>
        <dbReference type="ChEBI" id="CHEBI:58210"/>
    </cofactor>
</comment>
<keyword evidence="6 8" id="KW-0560">Oxidoreductase</keyword>